<sequence>MLFKRKGWLRKEFDQELLNGFNDTKAHWLKQSRYIEQSVDPSEDVLVSMKVAKAKYLYLLKEAKHRNISNGKM</sequence>
<dbReference type="Pfam" id="PF10704">
    <property type="entry name" value="DUF2508"/>
    <property type="match status" value="1"/>
</dbReference>
<organism evidence="1 2">
    <name type="scientific">Priestia koreensis</name>
    <dbReference type="NCBI Taxonomy" id="284581"/>
    <lineage>
        <taxon>Bacteria</taxon>
        <taxon>Bacillati</taxon>
        <taxon>Bacillota</taxon>
        <taxon>Bacilli</taxon>
        <taxon>Bacillales</taxon>
        <taxon>Bacillaceae</taxon>
        <taxon>Priestia</taxon>
    </lineage>
</organism>
<dbReference type="PATRIC" id="fig|284581.3.peg.2677"/>
<dbReference type="InterPro" id="IPR019644">
    <property type="entry name" value="DUF2508"/>
</dbReference>
<comment type="caution">
    <text evidence="1">The sequence shown here is derived from an EMBL/GenBank/DDBJ whole genome shotgun (WGS) entry which is preliminary data.</text>
</comment>
<protein>
    <recommendedName>
        <fullName evidence="3">DUF2508 domain-containing protein</fullName>
    </recommendedName>
</protein>
<name>A0A0M0L767_9BACI</name>
<gene>
    <name evidence="1" type="ORF">AMD01_09010</name>
</gene>
<dbReference type="OrthoDB" id="2166610at2"/>
<dbReference type="STRING" id="284581.AMD01_09010"/>
<evidence type="ECO:0008006" key="3">
    <source>
        <dbReference type="Google" id="ProtNLM"/>
    </source>
</evidence>
<dbReference type="RefSeq" id="WP_053401072.1">
    <property type="nucleotide sequence ID" value="NZ_CP061868.1"/>
</dbReference>
<dbReference type="EMBL" id="LILC01000012">
    <property type="protein sequence ID" value="KOO46722.1"/>
    <property type="molecule type" value="Genomic_DNA"/>
</dbReference>
<evidence type="ECO:0000313" key="1">
    <source>
        <dbReference type="EMBL" id="KOO46722.1"/>
    </source>
</evidence>
<dbReference type="AlphaFoldDB" id="A0A0M0L767"/>
<proteinExistence type="predicted"/>
<keyword evidence="2" id="KW-1185">Reference proteome</keyword>
<evidence type="ECO:0000313" key="2">
    <source>
        <dbReference type="Proteomes" id="UP000037558"/>
    </source>
</evidence>
<accession>A0A0M0L767</accession>
<reference evidence="2" key="1">
    <citation type="submission" date="2015-08" db="EMBL/GenBank/DDBJ databases">
        <title>Fjat-14210 dsm16467.</title>
        <authorList>
            <person name="Liu B."/>
            <person name="Wang J."/>
            <person name="Zhu Y."/>
            <person name="Liu G."/>
            <person name="Chen Q."/>
            <person name="Chen Z."/>
            <person name="Lan J."/>
            <person name="Che J."/>
            <person name="Ge C."/>
            <person name="Shi H."/>
            <person name="Pan Z."/>
            <person name="Liu X."/>
        </authorList>
    </citation>
    <scope>NUCLEOTIDE SEQUENCE [LARGE SCALE GENOMIC DNA]</scope>
    <source>
        <strain evidence="2">DSM 16467</strain>
    </source>
</reference>
<dbReference type="Proteomes" id="UP000037558">
    <property type="component" value="Unassembled WGS sequence"/>
</dbReference>